<dbReference type="GO" id="GO:0030313">
    <property type="term" value="C:cell envelope"/>
    <property type="evidence" value="ECO:0007669"/>
    <property type="project" value="UniProtKB-SubCell"/>
</dbReference>
<dbReference type="OrthoDB" id="248877at2"/>
<feature type="region of interest" description="Disordered" evidence="3">
    <location>
        <begin position="1"/>
        <end position="25"/>
    </location>
</feature>
<evidence type="ECO:0000256" key="3">
    <source>
        <dbReference type="SAM" id="MobiDB-lite"/>
    </source>
</evidence>
<dbReference type="Gene3D" id="2.40.50.100">
    <property type="match status" value="1"/>
</dbReference>
<proteinExistence type="predicted"/>
<evidence type="ECO:0000313" key="6">
    <source>
        <dbReference type="Proteomes" id="UP000187735"/>
    </source>
</evidence>
<dbReference type="EMBL" id="CP017641">
    <property type="protein sequence ID" value="APZ92392.1"/>
    <property type="molecule type" value="Genomic_DNA"/>
</dbReference>
<protein>
    <submittedName>
        <fullName evidence="5">Efflux transporter, RND family, MFP subunit</fullName>
    </submittedName>
</protein>
<sequence>MKSIGPHPEITAKASHLTDQPDATASAKRLIRTTAGQVASARIEDLIDVAPLSTNDLPTMQESLVETFVDDGLNSLPLMPEHTLQATATEPGTDAGPSEELGTGGSSENCGEAEHLAAMIELFSKVASKHRLPEAMQCLATTLQQHLHAYEVFVGVCPAGGRTSRLIASSDNQPPDPLAKVTRSAEAVFQEAAVRRAVSCWPAIDANSRHALVSHQQFAELQQATHIVSCSLQDETGAPVGAVAVLFRECDEDTRKATTAIRFLRAAGPVLTCTIQSVQRATQSLTDRIRAGGRSLWNSQRTKTVGIILAAVAGVLLIPVDYRVRCESEIQPVSRRFVAAPFAAPLKQCLVEPGDVVEEGQLLAELDGRELRWELAGITADFGKATKEHNAWLSEQDFGKAAISRHEIERLQNRSAVLNDRTRQLEVRSPIGGIIVAGDHQDSEGVPLETGQSLFEVAPLDRMRIEVAIPEDDVRHVVAGMKISLVLDSMPSEAVPATIDSIHPRAELREHENVFIAEALLDNNDLQLRPGMRGTAKVSTGRRPLGWNLFHKPVAHLIGWLGW</sequence>
<dbReference type="RefSeq" id="WP_077024021.1">
    <property type="nucleotide sequence ID" value="NZ_CP017641.1"/>
</dbReference>
<dbReference type="InterPro" id="IPR058792">
    <property type="entry name" value="Beta-barrel_RND_2"/>
</dbReference>
<dbReference type="AlphaFoldDB" id="A0A1P8WEC6"/>
<evidence type="ECO:0000259" key="4">
    <source>
        <dbReference type="Pfam" id="PF25954"/>
    </source>
</evidence>
<comment type="subcellular location">
    <subcellularLocation>
        <location evidence="1">Cell envelope</location>
    </subcellularLocation>
</comment>
<keyword evidence="2" id="KW-0175">Coiled coil</keyword>
<evidence type="ECO:0000313" key="5">
    <source>
        <dbReference type="EMBL" id="APZ92392.1"/>
    </source>
</evidence>
<organism evidence="5 6">
    <name type="scientific">Fuerstiella marisgermanici</name>
    <dbReference type="NCBI Taxonomy" id="1891926"/>
    <lineage>
        <taxon>Bacteria</taxon>
        <taxon>Pseudomonadati</taxon>
        <taxon>Planctomycetota</taxon>
        <taxon>Planctomycetia</taxon>
        <taxon>Planctomycetales</taxon>
        <taxon>Planctomycetaceae</taxon>
        <taxon>Fuerstiella</taxon>
    </lineage>
</organism>
<dbReference type="Pfam" id="PF25954">
    <property type="entry name" value="Beta-barrel_RND_2"/>
    <property type="match status" value="1"/>
</dbReference>
<dbReference type="SUPFAM" id="SSF111369">
    <property type="entry name" value="HlyD-like secretion proteins"/>
    <property type="match status" value="1"/>
</dbReference>
<dbReference type="Proteomes" id="UP000187735">
    <property type="component" value="Chromosome"/>
</dbReference>
<feature type="region of interest" description="Disordered" evidence="3">
    <location>
        <begin position="88"/>
        <end position="110"/>
    </location>
</feature>
<keyword evidence="6" id="KW-1185">Reference proteome</keyword>
<gene>
    <name evidence="5" type="ORF">Fuma_02003</name>
</gene>
<dbReference type="InterPro" id="IPR050465">
    <property type="entry name" value="UPF0194_transport"/>
</dbReference>
<dbReference type="KEGG" id="fmr:Fuma_02003"/>
<dbReference type="Gene3D" id="2.40.30.170">
    <property type="match status" value="1"/>
</dbReference>
<feature type="domain" description="CusB-like beta-barrel" evidence="4">
    <location>
        <begin position="465"/>
        <end position="540"/>
    </location>
</feature>
<dbReference type="STRING" id="1891926.Fuma_02003"/>
<reference evidence="5 6" key="1">
    <citation type="journal article" date="2016" name="Front. Microbiol.">
        <title>Fuerstia marisgermanicae gen. nov., sp. nov., an Unusual Member of the Phylum Planctomycetes from the German Wadden Sea.</title>
        <authorList>
            <person name="Kohn T."/>
            <person name="Heuer A."/>
            <person name="Jogler M."/>
            <person name="Vollmers J."/>
            <person name="Boedeker C."/>
            <person name="Bunk B."/>
            <person name="Rast P."/>
            <person name="Borchert D."/>
            <person name="Glockner I."/>
            <person name="Freese H.M."/>
            <person name="Klenk H.P."/>
            <person name="Overmann J."/>
            <person name="Kaster A.K."/>
            <person name="Rohde M."/>
            <person name="Wiegand S."/>
            <person name="Jogler C."/>
        </authorList>
    </citation>
    <scope>NUCLEOTIDE SEQUENCE [LARGE SCALE GENOMIC DNA]</scope>
    <source>
        <strain evidence="5 6">NH11</strain>
    </source>
</reference>
<accession>A0A1P8WEC6</accession>
<name>A0A1P8WEC6_9PLAN</name>
<dbReference type="PANTHER" id="PTHR32347">
    <property type="entry name" value="EFFLUX SYSTEM COMPONENT YKNX-RELATED"/>
    <property type="match status" value="1"/>
</dbReference>
<dbReference type="PANTHER" id="PTHR32347:SF23">
    <property type="entry name" value="BLL5650 PROTEIN"/>
    <property type="match status" value="1"/>
</dbReference>
<evidence type="ECO:0000256" key="1">
    <source>
        <dbReference type="ARBA" id="ARBA00004196"/>
    </source>
</evidence>
<evidence type="ECO:0000256" key="2">
    <source>
        <dbReference type="ARBA" id="ARBA00023054"/>
    </source>
</evidence>